<comment type="caution">
    <text evidence="2">The sequence shown here is derived from an EMBL/GenBank/DDBJ whole genome shotgun (WGS) entry which is preliminary data.</text>
</comment>
<accession>A0A099K9M9</accession>
<dbReference type="PATRIC" id="fig|28229.3.peg.4572"/>
<dbReference type="AlphaFoldDB" id="A0A099K9M9"/>
<evidence type="ECO:0000313" key="2">
    <source>
        <dbReference type="EMBL" id="KGJ87434.1"/>
    </source>
</evidence>
<keyword evidence="1" id="KW-0812">Transmembrane</keyword>
<dbReference type="EMBL" id="JQEC01000072">
    <property type="protein sequence ID" value="KGJ87434.1"/>
    <property type="molecule type" value="Genomic_DNA"/>
</dbReference>
<dbReference type="RefSeq" id="WP_052094123.1">
    <property type="nucleotide sequence ID" value="NZ_JQEC01000072.1"/>
</dbReference>
<organism evidence="2 3">
    <name type="scientific">Colwellia psychrerythraea</name>
    <name type="common">Vibrio psychroerythus</name>
    <dbReference type="NCBI Taxonomy" id="28229"/>
    <lineage>
        <taxon>Bacteria</taxon>
        <taxon>Pseudomonadati</taxon>
        <taxon>Pseudomonadota</taxon>
        <taxon>Gammaproteobacteria</taxon>
        <taxon>Alteromonadales</taxon>
        <taxon>Colwelliaceae</taxon>
        <taxon>Colwellia</taxon>
    </lineage>
</organism>
<protein>
    <submittedName>
        <fullName evidence="2">Uncharacterized protein</fullName>
    </submittedName>
</protein>
<feature type="transmembrane region" description="Helical" evidence="1">
    <location>
        <begin position="169"/>
        <end position="195"/>
    </location>
</feature>
<feature type="transmembrane region" description="Helical" evidence="1">
    <location>
        <begin position="142"/>
        <end position="163"/>
    </location>
</feature>
<feature type="transmembrane region" description="Helical" evidence="1">
    <location>
        <begin position="38"/>
        <end position="62"/>
    </location>
</feature>
<proteinExistence type="predicted"/>
<feature type="transmembrane region" description="Helical" evidence="1">
    <location>
        <begin position="12"/>
        <end position="32"/>
    </location>
</feature>
<feature type="transmembrane region" description="Helical" evidence="1">
    <location>
        <begin position="240"/>
        <end position="263"/>
    </location>
</feature>
<feature type="transmembrane region" description="Helical" evidence="1">
    <location>
        <begin position="202"/>
        <end position="228"/>
    </location>
</feature>
<dbReference type="Proteomes" id="UP000029868">
    <property type="component" value="Unassembled WGS sequence"/>
</dbReference>
<keyword evidence="1" id="KW-1133">Transmembrane helix</keyword>
<sequence>MKTIDKYLVTSLIIWLVALIESIGGLCGFWSITGKERITILFIESAILIALLGNCYAIKNWLYRHSTEVSHRLIAWLVLAALILCICGDIVNFNLPLTYHRYGGVVKHDYLADSVFFFAPGYALFLVAACWISLVNGLKPKVLVVIMIIACLVGAASFFSMHLPGTGLYVSMITGSYAVLITLVGASALLLLMVLGKSSAKLTVWLIASGLILAMVADAVIGQFWIYGNNGQGYFPVAKYVNWVLYIGSQCLLIHLARLAVFLKSDRNIVVDKAVLKSVD</sequence>
<evidence type="ECO:0000256" key="1">
    <source>
        <dbReference type="SAM" id="Phobius"/>
    </source>
</evidence>
<feature type="transmembrane region" description="Helical" evidence="1">
    <location>
        <begin position="115"/>
        <end position="135"/>
    </location>
</feature>
<name>A0A099K9M9_COLPS</name>
<gene>
    <name evidence="2" type="ORF">GAB14E_4589</name>
</gene>
<keyword evidence="1" id="KW-0472">Membrane</keyword>
<feature type="transmembrane region" description="Helical" evidence="1">
    <location>
        <begin position="74"/>
        <end position="95"/>
    </location>
</feature>
<reference evidence="2 3" key="1">
    <citation type="submission" date="2014-08" db="EMBL/GenBank/DDBJ databases">
        <title>Genomic and Phenotypic Diversity of Colwellia psychrerythraea strains from Disparate Marine Basins.</title>
        <authorList>
            <person name="Techtmann S.M."/>
            <person name="Stelling S.C."/>
            <person name="Utturkar S.M."/>
            <person name="Alshibli N."/>
            <person name="Harris A."/>
            <person name="Brown S.D."/>
            <person name="Hazen T.C."/>
        </authorList>
    </citation>
    <scope>NUCLEOTIDE SEQUENCE [LARGE SCALE GENOMIC DNA]</scope>
    <source>
        <strain evidence="2 3">GAB14E</strain>
    </source>
</reference>
<evidence type="ECO:0000313" key="3">
    <source>
        <dbReference type="Proteomes" id="UP000029868"/>
    </source>
</evidence>
<dbReference type="OrthoDB" id="6289554at2"/>